<organism evidence="2 3">
    <name type="scientific">Ceratopteris richardii</name>
    <name type="common">Triangle waterfern</name>
    <dbReference type="NCBI Taxonomy" id="49495"/>
    <lineage>
        <taxon>Eukaryota</taxon>
        <taxon>Viridiplantae</taxon>
        <taxon>Streptophyta</taxon>
        <taxon>Embryophyta</taxon>
        <taxon>Tracheophyta</taxon>
        <taxon>Polypodiopsida</taxon>
        <taxon>Polypodiidae</taxon>
        <taxon>Polypodiales</taxon>
        <taxon>Pteridineae</taxon>
        <taxon>Pteridaceae</taxon>
        <taxon>Parkerioideae</taxon>
        <taxon>Ceratopteris</taxon>
    </lineage>
</organism>
<feature type="chain" id="PRO_5035882612" evidence="1">
    <location>
        <begin position="23"/>
        <end position="198"/>
    </location>
</feature>
<dbReference type="Proteomes" id="UP000825935">
    <property type="component" value="Chromosome 4"/>
</dbReference>
<dbReference type="OrthoDB" id="10650945at2759"/>
<reference evidence="2" key="1">
    <citation type="submission" date="2021-08" db="EMBL/GenBank/DDBJ databases">
        <title>WGS assembly of Ceratopteris richardii.</title>
        <authorList>
            <person name="Marchant D.B."/>
            <person name="Chen G."/>
            <person name="Jenkins J."/>
            <person name="Shu S."/>
            <person name="Leebens-Mack J."/>
            <person name="Grimwood J."/>
            <person name="Schmutz J."/>
            <person name="Soltis P."/>
            <person name="Soltis D."/>
            <person name="Chen Z.-H."/>
        </authorList>
    </citation>
    <scope>NUCLEOTIDE SEQUENCE</scope>
    <source>
        <strain evidence="2">Whitten #5841</strain>
        <tissue evidence="2">Leaf</tissue>
    </source>
</reference>
<evidence type="ECO:0000313" key="3">
    <source>
        <dbReference type="Proteomes" id="UP000825935"/>
    </source>
</evidence>
<feature type="signal peptide" evidence="1">
    <location>
        <begin position="1"/>
        <end position="22"/>
    </location>
</feature>
<comment type="caution">
    <text evidence="2">The sequence shown here is derived from an EMBL/GenBank/DDBJ whole genome shotgun (WGS) entry which is preliminary data.</text>
</comment>
<gene>
    <name evidence="2" type="ORF">KP509_04G065000</name>
</gene>
<sequence length="198" mass="20889">MALQRFTSQCLALLCLAVCVSTAVMAHSHKSSADVSLPQKLSHSFDSYDLHVEIPSASELDLQKETKARSTHDAKNSEQSLPKEFAVCKATTACAGQQLSCPSSCLQGYYGGGYRYGGRGYGYGYGRRGYGYGHGGYGYGGRNGYGYRRGGYGYGRGGYGHGGYGYGHGGYGHGGYGGGWPSACKYDCLSGCKVSCSA</sequence>
<proteinExistence type="predicted"/>
<dbReference type="EMBL" id="CM035409">
    <property type="protein sequence ID" value="KAH7439504.1"/>
    <property type="molecule type" value="Genomic_DNA"/>
</dbReference>
<dbReference type="AlphaFoldDB" id="A0A8T2V160"/>
<protein>
    <submittedName>
        <fullName evidence="2">Uncharacterized protein</fullName>
    </submittedName>
</protein>
<keyword evidence="3" id="KW-1185">Reference proteome</keyword>
<keyword evidence="1" id="KW-0732">Signal</keyword>
<name>A0A8T2V160_CERRI</name>
<accession>A0A8T2V160</accession>
<evidence type="ECO:0000256" key="1">
    <source>
        <dbReference type="SAM" id="SignalP"/>
    </source>
</evidence>
<evidence type="ECO:0000313" key="2">
    <source>
        <dbReference type="EMBL" id="KAH7439504.1"/>
    </source>
</evidence>